<evidence type="ECO:0000256" key="2">
    <source>
        <dbReference type="ARBA" id="ARBA00022553"/>
    </source>
</evidence>
<evidence type="ECO:0000256" key="1">
    <source>
        <dbReference type="ARBA" id="ARBA00022448"/>
    </source>
</evidence>
<dbReference type="STRING" id="1293598.IV56_GL001796"/>
<dbReference type="PATRIC" id="fig|1293598.4.peg.1870"/>
<feature type="modified residue" description="Phosphocysteine; by EIIA" evidence="7">
    <location>
        <position position="17"/>
    </location>
</feature>
<organism evidence="9 10">
    <name type="scientific">Lacticaseibacillus saniviri JCM 17471 = DSM 24301</name>
    <dbReference type="NCBI Taxonomy" id="1293598"/>
    <lineage>
        <taxon>Bacteria</taxon>
        <taxon>Bacillati</taxon>
        <taxon>Bacillota</taxon>
        <taxon>Bacilli</taxon>
        <taxon>Lactobacillales</taxon>
        <taxon>Lactobacillaceae</taxon>
        <taxon>Lacticaseibacillus</taxon>
    </lineage>
</organism>
<dbReference type="GO" id="GO:0008982">
    <property type="term" value="F:protein-N(PI)-phosphohistidine-sugar phosphotransferase activity"/>
    <property type="evidence" value="ECO:0007669"/>
    <property type="project" value="InterPro"/>
</dbReference>
<accession>A0A0R2N0S3</accession>
<comment type="caution">
    <text evidence="9">The sequence shown here is derived from an EMBL/GenBank/DDBJ whole genome shotgun (WGS) entry which is preliminary data.</text>
</comment>
<keyword evidence="4" id="KW-0808">Transferase</keyword>
<sequence>MIKEVATMAEKTIMLVCAAGMSTSLLVSRMQKAAEADGIEANIFATGASDADNKLESTDVDVLLLGPQVRFMEGQFKTKLADKGIPVEVIDMKAYGMMDGETVLQQGLNLAK</sequence>
<dbReference type="PROSITE" id="PS51100">
    <property type="entry name" value="PTS_EIIB_TYPE_3"/>
    <property type="match status" value="1"/>
</dbReference>
<dbReference type="AlphaFoldDB" id="A0A0R2N0S3"/>
<dbReference type="EMBL" id="JQCE01000006">
    <property type="protein sequence ID" value="KRO18000.1"/>
    <property type="molecule type" value="Genomic_DNA"/>
</dbReference>
<evidence type="ECO:0000313" key="10">
    <source>
        <dbReference type="Proteomes" id="UP000050969"/>
    </source>
</evidence>
<protein>
    <submittedName>
        <fullName evidence="9">PTS system, Lactose Cellobiose specific IIB subunit</fullName>
    </submittedName>
</protein>
<evidence type="ECO:0000256" key="3">
    <source>
        <dbReference type="ARBA" id="ARBA00022597"/>
    </source>
</evidence>
<dbReference type="Gene3D" id="3.40.50.2300">
    <property type="match status" value="1"/>
</dbReference>
<name>A0A0R2N0S3_9LACO</name>
<keyword evidence="3" id="KW-0762">Sugar transport</keyword>
<dbReference type="InterPro" id="IPR051819">
    <property type="entry name" value="PTS_sugar-specific_EIIB"/>
</dbReference>
<reference evidence="9 10" key="1">
    <citation type="journal article" date="2015" name="Genome Announc.">
        <title>Expanding the biotechnology potential of lactobacilli through comparative genomics of 213 strains and associated genera.</title>
        <authorList>
            <person name="Sun Z."/>
            <person name="Harris H.M."/>
            <person name="McCann A."/>
            <person name="Guo C."/>
            <person name="Argimon S."/>
            <person name="Zhang W."/>
            <person name="Yang X."/>
            <person name="Jeffery I.B."/>
            <person name="Cooney J.C."/>
            <person name="Kagawa T.F."/>
            <person name="Liu W."/>
            <person name="Song Y."/>
            <person name="Salvetti E."/>
            <person name="Wrobel A."/>
            <person name="Rasinkangas P."/>
            <person name="Parkhill J."/>
            <person name="Rea M.C."/>
            <person name="O'Sullivan O."/>
            <person name="Ritari J."/>
            <person name="Douillard F.P."/>
            <person name="Paul Ross R."/>
            <person name="Yang R."/>
            <person name="Briner A.E."/>
            <person name="Felis G.E."/>
            <person name="de Vos W.M."/>
            <person name="Barrangou R."/>
            <person name="Klaenhammer T.R."/>
            <person name="Caufield P.W."/>
            <person name="Cui Y."/>
            <person name="Zhang H."/>
            <person name="O'Toole P.W."/>
        </authorList>
    </citation>
    <scope>NUCLEOTIDE SEQUENCE [LARGE SCALE GENOMIC DNA]</scope>
    <source>
        <strain evidence="9 10">DSM 24301</strain>
    </source>
</reference>
<dbReference type="PANTHER" id="PTHR34581:SF2">
    <property type="entry name" value="PTS SYSTEM N,N'-DIACETYLCHITOBIOSE-SPECIFIC EIIB COMPONENT"/>
    <property type="match status" value="1"/>
</dbReference>
<keyword evidence="5" id="KW-0598">Phosphotransferase system</keyword>
<evidence type="ECO:0000259" key="8">
    <source>
        <dbReference type="PROSITE" id="PS51100"/>
    </source>
</evidence>
<dbReference type="SUPFAM" id="SSF52794">
    <property type="entry name" value="PTS system IIB component-like"/>
    <property type="match status" value="1"/>
</dbReference>
<proteinExistence type="predicted"/>
<dbReference type="InterPro" id="IPR036095">
    <property type="entry name" value="PTS_EIIB-like_sf"/>
</dbReference>
<evidence type="ECO:0000256" key="6">
    <source>
        <dbReference type="ARBA" id="ARBA00022777"/>
    </source>
</evidence>
<evidence type="ECO:0000256" key="5">
    <source>
        <dbReference type="ARBA" id="ARBA00022683"/>
    </source>
</evidence>
<keyword evidence="10" id="KW-1185">Reference proteome</keyword>
<dbReference type="GO" id="GO:0016301">
    <property type="term" value="F:kinase activity"/>
    <property type="evidence" value="ECO:0007669"/>
    <property type="project" value="UniProtKB-KW"/>
</dbReference>
<evidence type="ECO:0000256" key="4">
    <source>
        <dbReference type="ARBA" id="ARBA00022679"/>
    </source>
</evidence>
<dbReference type="InterPro" id="IPR003501">
    <property type="entry name" value="PTS_EIIB_2/3"/>
</dbReference>
<keyword evidence="2" id="KW-0597">Phosphoprotein</keyword>
<evidence type="ECO:0000313" key="9">
    <source>
        <dbReference type="EMBL" id="KRO18000.1"/>
    </source>
</evidence>
<keyword evidence="1" id="KW-0813">Transport</keyword>
<dbReference type="InterPro" id="IPR013012">
    <property type="entry name" value="PTS_EIIB_3"/>
</dbReference>
<gene>
    <name evidence="9" type="ORF">IV56_GL001796</name>
</gene>
<dbReference type="Pfam" id="PF02302">
    <property type="entry name" value="PTS_IIB"/>
    <property type="match status" value="1"/>
</dbReference>
<evidence type="ECO:0000256" key="7">
    <source>
        <dbReference type="PROSITE-ProRule" id="PRU00423"/>
    </source>
</evidence>
<keyword evidence="6" id="KW-0418">Kinase</keyword>
<dbReference type="GO" id="GO:0009401">
    <property type="term" value="P:phosphoenolpyruvate-dependent sugar phosphotransferase system"/>
    <property type="evidence" value="ECO:0007669"/>
    <property type="project" value="UniProtKB-KW"/>
</dbReference>
<dbReference type="CDD" id="cd05564">
    <property type="entry name" value="PTS_IIB_chitobiose_lichenan"/>
    <property type="match status" value="1"/>
</dbReference>
<dbReference type="PANTHER" id="PTHR34581">
    <property type="entry name" value="PTS SYSTEM N,N'-DIACETYLCHITOBIOSE-SPECIFIC EIIB COMPONENT"/>
    <property type="match status" value="1"/>
</dbReference>
<feature type="domain" description="PTS EIIB type-3" evidence="8">
    <location>
        <begin position="10"/>
        <end position="112"/>
    </location>
</feature>
<dbReference type="Proteomes" id="UP000050969">
    <property type="component" value="Unassembled WGS sequence"/>
</dbReference>